<evidence type="ECO:0000256" key="1">
    <source>
        <dbReference type="ARBA" id="ARBA00004123"/>
    </source>
</evidence>
<dbReference type="SMART" id="SM00558">
    <property type="entry name" value="JmjC"/>
    <property type="match status" value="1"/>
</dbReference>
<dbReference type="EMBL" id="JBFXLS010000129">
    <property type="protein sequence ID" value="KAL2814234.1"/>
    <property type="molecule type" value="Genomic_DNA"/>
</dbReference>
<accession>A0ABR4HFH6</accession>
<dbReference type="Proteomes" id="UP001610335">
    <property type="component" value="Unassembled WGS sequence"/>
</dbReference>
<proteinExistence type="predicted"/>
<keyword evidence="3" id="KW-0863">Zinc-finger</keyword>
<keyword evidence="6" id="KW-0804">Transcription</keyword>
<keyword evidence="11" id="KW-1185">Reference proteome</keyword>
<comment type="subcellular location">
    <subcellularLocation>
        <location evidence="1">Nucleus</location>
    </subcellularLocation>
</comment>
<dbReference type="PANTHER" id="PTHR12480:SF35">
    <property type="entry name" value="TRANSCRIPTION FACTOR JUMONJI, JMJC DOMAIN-CONTAINING PROTEIN"/>
    <property type="match status" value="1"/>
</dbReference>
<organism evidence="10 11">
    <name type="scientific">Aspergillus cavernicola</name>
    <dbReference type="NCBI Taxonomy" id="176166"/>
    <lineage>
        <taxon>Eukaryota</taxon>
        <taxon>Fungi</taxon>
        <taxon>Dikarya</taxon>
        <taxon>Ascomycota</taxon>
        <taxon>Pezizomycotina</taxon>
        <taxon>Eurotiomycetes</taxon>
        <taxon>Eurotiomycetidae</taxon>
        <taxon>Eurotiales</taxon>
        <taxon>Aspergillaceae</taxon>
        <taxon>Aspergillus</taxon>
        <taxon>Aspergillus subgen. Nidulantes</taxon>
    </lineage>
</organism>
<keyword evidence="5" id="KW-0805">Transcription regulation</keyword>
<dbReference type="PANTHER" id="PTHR12480">
    <property type="entry name" value="ARGININE DEMETHYLASE AND LYSYL-HYDROXYLASE JMJD"/>
    <property type="match status" value="1"/>
</dbReference>
<gene>
    <name evidence="10" type="ORF">BDW59DRAFT_177975</name>
</gene>
<evidence type="ECO:0000256" key="3">
    <source>
        <dbReference type="ARBA" id="ARBA00022771"/>
    </source>
</evidence>
<name>A0ABR4HFH6_9EURO</name>
<dbReference type="InterPro" id="IPR043145">
    <property type="entry name" value="Znf_ZZ_sf"/>
</dbReference>
<keyword evidence="4" id="KW-0862">Zinc</keyword>
<protein>
    <recommendedName>
        <fullName evidence="9">JmjC domain-containing protein</fullName>
    </recommendedName>
</protein>
<evidence type="ECO:0000259" key="9">
    <source>
        <dbReference type="PROSITE" id="PS51184"/>
    </source>
</evidence>
<feature type="domain" description="JmjC" evidence="9">
    <location>
        <begin position="126"/>
        <end position="293"/>
    </location>
</feature>
<dbReference type="Gene3D" id="3.30.60.90">
    <property type="match status" value="1"/>
</dbReference>
<dbReference type="PROSITE" id="PS51184">
    <property type="entry name" value="JMJC"/>
    <property type="match status" value="1"/>
</dbReference>
<dbReference type="SUPFAM" id="SSF57850">
    <property type="entry name" value="RING/U-box"/>
    <property type="match status" value="1"/>
</dbReference>
<dbReference type="Pfam" id="PF10497">
    <property type="entry name" value="zf-4CXXC_R1"/>
    <property type="match status" value="1"/>
</dbReference>
<feature type="compositionally biased region" description="Polar residues" evidence="8">
    <location>
        <begin position="618"/>
        <end position="642"/>
    </location>
</feature>
<dbReference type="Gene3D" id="2.60.120.650">
    <property type="entry name" value="Cupin"/>
    <property type="match status" value="1"/>
</dbReference>
<reference evidence="10 11" key="1">
    <citation type="submission" date="2024-07" db="EMBL/GenBank/DDBJ databases">
        <title>Section-level genome sequencing and comparative genomics of Aspergillus sections Usti and Cavernicolus.</title>
        <authorList>
            <consortium name="Lawrence Berkeley National Laboratory"/>
            <person name="Nybo J.L."/>
            <person name="Vesth T.C."/>
            <person name="Theobald S."/>
            <person name="Frisvad J.C."/>
            <person name="Larsen T.O."/>
            <person name="Kjaerboelling I."/>
            <person name="Rothschild-Mancinelli K."/>
            <person name="Lyhne E.K."/>
            <person name="Kogle M.E."/>
            <person name="Barry K."/>
            <person name="Clum A."/>
            <person name="Na H."/>
            <person name="Ledsgaard L."/>
            <person name="Lin J."/>
            <person name="Lipzen A."/>
            <person name="Kuo A."/>
            <person name="Riley R."/>
            <person name="Mondo S."/>
            <person name="LaButti K."/>
            <person name="Haridas S."/>
            <person name="Pangalinan J."/>
            <person name="Salamov A.A."/>
            <person name="Simmons B.A."/>
            <person name="Magnuson J.K."/>
            <person name="Chen J."/>
            <person name="Drula E."/>
            <person name="Henrissat B."/>
            <person name="Wiebenga A."/>
            <person name="Lubbers R.J."/>
            <person name="Gomes A.C."/>
            <person name="Makela M.R."/>
            <person name="Stajich J."/>
            <person name="Grigoriev I.V."/>
            <person name="Mortensen U.H."/>
            <person name="De vries R.P."/>
            <person name="Baker S.E."/>
            <person name="Andersen M.R."/>
        </authorList>
    </citation>
    <scope>NUCLEOTIDE SEQUENCE [LARGE SCALE GENOMIC DNA]</scope>
    <source>
        <strain evidence="10 11">CBS 600.67</strain>
    </source>
</reference>
<dbReference type="InterPro" id="IPR018866">
    <property type="entry name" value="Znf-4CXXC_R1"/>
</dbReference>
<feature type="compositionally biased region" description="Low complexity" evidence="8">
    <location>
        <begin position="561"/>
        <end position="576"/>
    </location>
</feature>
<dbReference type="InterPro" id="IPR003347">
    <property type="entry name" value="JmjC_dom"/>
</dbReference>
<evidence type="ECO:0000256" key="2">
    <source>
        <dbReference type="ARBA" id="ARBA00022723"/>
    </source>
</evidence>
<keyword evidence="7" id="KW-0539">Nucleus</keyword>
<comment type="caution">
    <text evidence="10">The sequence shown here is derived from an EMBL/GenBank/DDBJ whole genome shotgun (WGS) entry which is preliminary data.</text>
</comment>
<evidence type="ECO:0000256" key="4">
    <source>
        <dbReference type="ARBA" id="ARBA00022833"/>
    </source>
</evidence>
<dbReference type="InterPro" id="IPR000433">
    <property type="entry name" value="Znf_ZZ"/>
</dbReference>
<dbReference type="PROSITE" id="PS01357">
    <property type="entry name" value="ZF_ZZ_1"/>
    <property type="match status" value="1"/>
</dbReference>
<evidence type="ECO:0000256" key="5">
    <source>
        <dbReference type="ARBA" id="ARBA00023015"/>
    </source>
</evidence>
<dbReference type="Pfam" id="PF00569">
    <property type="entry name" value="ZZ"/>
    <property type="match status" value="1"/>
</dbReference>
<dbReference type="SUPFAM" id="SSF51197">
    <property type="entry name" value="Clavaminate synthase-like"/>
    <property type="match status" value="1"/>
</dbReference>
<sequence length="790" mass="88527">MEFLQEDIPSVQDLLHSGDPFVAFSEFSVQTLQAQPEEDISRWIENKLRDGRPFVIRGFSQTDEWRKAALNNDSLVSFSASGAIPVRNCQTGRDVRMRLRDLLSQTDHARTGNVRESLYAKDLHCPQEWVKTLETFLPSSLRHLGSLDLFRVLPKETAPEVLMAYVGTRRSFSGFHRCFSATIALNLLIESEGTGPGSICFGTDRNSQDRYDFFMEELGKSAHTDWANVSVNKLRSADFPIYVTDQRPGDLVVFPTATAHQIWNISSMVTKVVWNIMHATSLASFFHYVQPAYQKQCHADTGRVPLIPTYALQSGACGREENNLLLGVFRQLVEDEDTGKESLLRIKTVDTQGAVVECNFCGLTIWNRHLHCEKCGDFDLCLTCFVSGRSCKHVADYTWAEMLPRGRCQDIIQAAGSRIDVRALQKSRPSSQKASLGALVVAAMGARQQLADRLCHLCRDSHPAWKGMMCTQCTAFFCFRGLHRHFDIDLIPFLKTGDSWLCPKCSQICNCRCCHFPQPYQSKDKPVRARIKPIDPRGRILGFVDNVFDQKRGKRASLVASPQPSDNNNISPSSPRGSKRPRIHTENEEPGKSPWGNGASIPVISAGPSRHRSDVSEVFSSTNVATPTQDRNSASIGYTPSRTFDPLGPFRSDKVESQNPLAAAPGQSSSSRPTHYPYLPPPSSYSVSQDETVPRGHTNSRDDSKAEGLDLEEDIRVLERKLAALRGYADDLLELSLVESHAKILERIVQFEAEIEQRKRRKAEVLLSNLNRDFPDLADLAREEARRRGL</sequence>
<feature type="region of interest" description="Disordered" evidence="8">
    <location>
        <begin position="555"/>
        <end position="707"/>
    </location>
</feature>
<evidence type="ECO:0000256" key="7">
    <source>
        <dbReference type="ARBA" id="ARBA00023242"/>
    </source>
</evidence>
<evidence type="ECO:0000313" key="10">
    <source>
        <dbReference type="EMBL" id="KAL2814234.1"/>
    </source>
</evidence>
<dbReference type="InterPro" id="IPR050910">
    <property type="entry name" value="JMJD6_ArgDemeth/LysHydrox"/>
</dbReference>
<dbReference type="CDD" id="cd02249">
    <property type="entry name" value="ZZ"/>
    <property type="match status" value="1"/>
</dbReference>
<evidence type="ECO:0000256" key="6">
    <source>
        <dbReference type="ARBA" id="ARBA00023163"/>
    </source>
</evidence>
<evidence type="ECO:0000313" key="11">
    <source>
        <dbReference type="Proteomes" id="UP001610335"/>
    </source>
</evidence>
<keyword evidence="2" id="KW-0479">Metal-binding</keyword>
<evidence type="ECO:0000256" key="8">
    <source>
        <dbReference type="SAM" id="MobiDB-lite"/>
    </source>
</evidence>